<dbReference type="GO" id="GO:0046872">
    <property type="term" value="F:metal ion binding"/>
    <property type="evidence" value="ECO:0007669"/>
    <property type="project" value="UniProtKB-KW"/>
</dbReference>
<evidence type="ECO:0000256" key="3">
    <source>
        <dbReference type="ARBA" id="ARBA00023004"/>
    </source>
</evidence>
<dbReference type="AlphaFoldDB" id="A0A8T0XTY4"/>
<evidence type="ECO:0000256" key="5">
    <source>
        <dbReference type="SAM" id="MobiDB-lite"/>
    </source>
</evidence>
<organism evidence="7 8">
    <name type="scientific">Panicum virgatum</name>
    <name type="common">Blackwell switchgrass</name>
    <dbReference type="NCBI Taxonomy" id="38727"/>
    <lineage>
        <taxon>Eukaryota</taxon>
        <taxon>Viridiplantae</taxon>
        <taxon>Streptophyta</taxon>
        <taxon>Embryophyta</taxon>
        <taxon>Tracheophyta</taxon>
        <taxon>Spermatophyta</taxon>
        <taxon>Magnoliopsida</taxon>
        <taxon>Liliopsida</taxon>
        <taxon>Poales</taxon>
        <taxon>Poaceae</taxon>
        <taxon>PACMAD clade</taxon>
        <taxon>Panicoideae</taxon>
        <taxon>Panicodae</taxon>
        <taxon>Paniceae</taxon>
        <taxon>Panicinae</taxon>
        <taxon>Panicum</taxon>
        <taxon>Panicum sect. Hiantes</taxon>
    </lineage>
</organism>
<dbReference type="SUPFAM" id="SSF46626">
    <property type="entry name" value="Cytochrome c"/>
    <property type="match status" value="1"/>
</dbReference>
<keyword evidence="8" id="KW-1185">Reference proteome</keyword>
<keyword evidence="3 4" id="KW-0408">Iron</keyword>
<evidence type="ECO:0000256" key="2">
    <source>
        <dbReference type="ARBA" id="ARBA00022723"/>
    </source>
</evidence>
<gene>
    <name evidence="7" type="ORF">PVAP13_1KG540400</name>
</gene>
<dbReference type="InterPro" id="IPR036909">
    <property type="entry name" value="Cyt_c-like_dom_sf"/>
</dbReference>
<feature type="compositionally biased region" description="Polar residues" evidence="5">
    <location>
        <begin position="14"/>
        <end position="24"/>
    </location>
</feature>
<dbReference type="EMBL" id="CM029037">
    <property type="protein sequence ID" value="KAG2662488.1"/>
    <property type="molecule type" value="Genomic_DNA"/>
</dbReference>
<accession>A0A8T0XTY4</accession>
<keyword evidence="1 4" id="KW-0349">Heme</keyword>
<evidence type="ECO:0000256" key="1">
    <source>
        <dbReference type="ARBA" id="ARBA00022617"/>
    </source>
</evidence>
<evidence type="ECO:0000256" key="4">
    <source>
        <dbReference type="PROSITE-ProRule" id="PRU00433"/>
    </source>
</evidence>
<evidence type="ECO:0000259" key="6">
    <source>
        <dbReference type="PROSITE" id="PS51007"/>
    </source>
</evidence>
<dbReference type="GO" id="GO:0009055">
    <property type="term" value="F:electron transfer activity"/>
    <property type="evidence" value="ECO:0007669"/>
    <property type="project" value="InterPro"/>
</dbReference>
<proteinExistence type="predicted"/>
<evidence type="ECO:0000313" key="7">
    <source>
        <dbReference type="EMBL" id="KAG2662488.1"/>
    </source>
</evidence>
<name>A0A8T0XTY4_PANVG</name>
<protein>
    <recommendedName>
        <fullName evidence="6">Cytochrome c domain-containing protein</fullName>
    </recommendedName>
</protein>
<keyword evidence="2 4" id="KW-0479">Metal-binding</keyword>
<evidence type="ECO:0000313" key="8">
    <source>
        <dbReference type="Proteomes" id="UP000823388"/>
    </source>
</evidence>
<dbReference type="Proteomes" id="UP000823388">
    <property type="component" value="Chromosome 1K"/>
</dbReference>
<comment type="caution">
    <text evidence="7">The sequence shown here is derived from an EMBL/GenBank/DDBJ whole genome shotgun (WGS) entry which is preliminary data.</text>
</comment>
<dbReference type="GO" id="GO:0020037">
    <property type="term" value="F:heme binding"/>
    <property type="evidence" value="ECO:0007669"/>
    <property type="project" value="InterPro"/>
</dbReference>
<reference evidence="7" key="1">
    <citation type="submission" date="2020-05" db="EMBL/GenBank/DDBJ databases">
        <title>WGS assembly of Panicum virgatum.</title>
        <authorList>
            <person name="Lovell J.T."/>
            <person name="Jenkins J."/>
            <person name="Shu S."/>
            <person name="Juenger T.E."/>
            <person name="Schmutz J."/>
        </authorList>
    </citation>
    <scope>NUCLEOTIDE SEQUENCE</scope>
    <source>
        <strain evidence="7">AP13</strain>
    </source>
</reference>
<sequence>MQPTCQRPLIGSCRPSTDQPHASVTTSHWRWSSARVATEESPPMAAARALASKLLRQQGNTSAHRLPGMAVGAFAGFFSAAAVASASDGGNNACPAYPWPHDGARGGHKVFMQHDCAACHSMLPYAGLAKAAAGRGEVVAEIVVVHEAARSEPAAAATLHGGACPPDLSVITKMLEGLRHNNLFNAEELKKRMALPLPNPVWLQFLQPHRT</sequence>
<dbReference type="InterPro" id="IPR009056">
    <property type="entry name" value="Cyt_c-like_dom"/>
</dbReference>
<feature type="domain" description="Cytochrome c" evidence="6">
    <location>
        <begin position="102"/>
        <end position="211"/>
    </location>
</feature>
<dbReference type="PROSITE" id="PS51007">
    <property type="entry name" value="CYTC"/>
    <property type="match status" value="1"/>
</dbReference>
<feature type="region of interest" description="Disordered" evidence="5">
    <location>
        <begin position="1"/>
        <end position="24"/>
    </location>
</feature>